<keyword evidence="6" id="KW-0067">ATP-binding</keyword>
<accession>A0AAD7ADK1</accession>
<evidence type="ECO:0000256" key="5">
    <source>
        <dbReference type="ARBA" id="ARBA00022741"/>
    </source>
</evidence>
<keyword evidence="8 9" id="KW-0472">Membrane</keyword>
<evidence type="ECO:0000256" key="1">
    <source>
        <dbReference type="ARBA" id="ARBA00004141"/>
    </source>
</evidence>
<dbReference type="FunFam" id="1.20.1560.10:FF:000013">
    <property type="entry name" value="ABC transporter C family member 2"/>
    <property type="match status" value="1"/>
</dbReference>
<evidence type="ECO:0000256" key="2">
    <source>
        <dbReference type="ARBA" id="ARBA00022448"/>
    </source>
</evidence>
<feature type="transmembrane region" description="Helical" evidence="9">
    <location>
        <begin position="1199"/>
        <end position="1220"/>
    </location>
</feature>
<feature type="transmembrane region" description="Helical" evidence="9">
    <location>
        <begin position="1172"/>
        <end position="1193"/>
    </location>
</feature>
<dbReference type="InterPro" id="IPR003439">
    <property type="entry name" value="ABC_transporter-like_ATP-bd"/>
</dbReference>
<evidence type="ECO:0000256" key="9">
    <source>
        <dbReference type="SAM" id="Phobius"/>
    </source>
</evidence>
<dbReference type="Pfam" id="PF00005">
    <property type="entry name" value="ABC_tran"/>
    <property type="match status" value="2"/>
</dbReference>
<dbReference type="InterPro" id="IPR027417">
    <property type="entry name" value="P-loop_NTPase"/>
</dbReference>
<dbReference type="CDD" id="cd18604">
    <property type="entry name" value="ABC_6TM_VMR1_D2_like"/>
    <property type="match status" value="1"/>
</dbReference>
<evidence type="ECO:0000256" key="4">
    <source>
        <dbReference type="ARBA" id="ARBA00022737"/>
    </source>
</evidence>
<organism evidence="12 13">
    <name type="scientific">Mycena albidolilacea</name>
    <dbReference type="NCBI Taxonomy" id="1033008"/>
    <lineage>
        <taxon>Eukaryota</taxon>
        <taxon>Fungi</taxon>
        <taxon>Dikarya</taxon>
        <taxon>Basidiomycota</taxon>
        <taxon>Agaricomycotina</taxon>
        <taxon>Agaricomycetes</taxon>
        <taxon>Agaricomycetidae</taxon>
        <taxon>Agaricales</taxon>
        <taxon>Marasmiineae</taxon>
        <taxon>Mycenaceae</taxon>
        <taxon>Mycena</taxon>
    </lineage>
</organism>
<dbReference type="PROSITE" id="PS50893">
    <property type="entry name" value="ABC_TRANSPORTER_2"/>
    <property type="match status" value="2"/>
</dbReference>
<evidence type="ECO:0000256" key="8">
    <source>
        <dbReference type="ARBA" id="ARBA00023136"/>
    </source>
</evidence>
<dbReference type="InterPro" id="IPR003593">
    <property type="entry name" value="AAA+_ATPase"/>
</dbReference>
<dbReference type="EMBL" id="JARIHO010000009">
    <property type="protein sequence ID" value="KAJ7355748.1"/>
    <property type="molecule type" value="Genomic_DNA"/>
</dbReference>
<feature type="transmembrane region" description="Helical" evidence="9">
    <location>
        <begin position="121"/>
        <end position="141"/>
    </location>
</feature>
<dbReference type="InterPro" id="IPR036640">
    <property type="entry name" value="ABC1_TM_sf"/>
</dbReference>
<proteinExistence type="predicted"/>
<feature type="domain" description="ABC transporter" evidence="10">
    <location>
        <begin position="646"/>
        <end position="888"/>
    </location>
</feature>
<feature type="transmembrane region" description="Helical" evidence="9">
    <location>
        <begin position="338"/>
        <end position="359"/>
    </location>
</feature>
<feature type="transmembrane region" description="Helical" evidence="9">
    <location>
        <begin position="185"/>
        <end position="204"/>
    </location>
</feature>
<keyword evidence="13" id="KW-1185">Reference proteome</keyword>
<dbReference type="InterPro" id="IPR050173">
    <property type="entry name" value="ABC_transporter_C-like"/>
</dbReference>
<dbReference type="CDD" id="cd03244">
    <property type="entry name" value="ABCC_MRP_domain2"/>
    <property type="match status" value="1"/>
</dbReference>
<feature type="domain" description="ABC transporter" evidence="10">
    <location>
        <begin position="1264"/>
        <end position="1501"/>
    </location>
</feature>
<dbReference type="GO" id="GO:0140359">
    <property type="term" value="F:ABC-type transporter activity"/>
    <property type="evidence" value="ECO:0007669"/>
    <property type="project" value="InterPro"/>
</dbReference>
<feature type="transmembrane region" description="Helical" evidence="9">
    <location>
        <begin position="1126"/>
        <end position="1151"/>
    </location>
</feature>
<keyword evidence="4" id="KW-0677">Repeat</keyword>
<feature type="transmembrane region" description="Helical" evidence="9">
    <location>
        <begin position="944"/>
        <end position="963"/>
    </location>
</feature>
<evidence type="ECO:0000259" key="11">
    <source>
        <dbReference type="PROSITE" id="PS50929"/>
    </source>
</evidence>
<evidence type="ECO:0000313" key="12">
    <source>
        <dbReference type="EMBL" id="KAJ7355748.1"/>
    </source>
</evidence>
<reference evidence="12" key="1">
    <citation type="submission" date="2023-03" db="EMBL/GenBank/DDBJ databases">
        <title>Massive genome expansion in bonnet fungi (Mycena s.s.) driven by repeated elements and novel gene families across ecological guilds.</title>
        <authorList>
            <consortium name="Lawrence Berkeley National Laboratory"/>
            <person name="Harder C.B."/>
            <person name="Miyauchi S."/>
            <person name="Viragh M."/>
            <person name="Kuo A."/>
            <person name="Thoen E."/>
            <person name="Andreopoulos B."/>
            <person name="Lu D."/>
            <person name="Skrede I."/>
            <person name="Drula E."/>
            <person name="Henrissat B."/>
            <person name="Morin E."/>
            <person name="Kohler A."/>
            <person name="Barry K."/>
            <person name="LaButti K."/>
            <person name="Morin E."/>
            <person name="Salamov A."/>
            <person name="Lipzen A."/>
            <person name="Mereny Z."/>
            <person name="Hegedus B."/>
            <person name="Baldrian P."/>
            <person name="Stursova M."/>
            <person name="Weitz H."/>
            <person name="Taylor A."/>
            <person name="Grigoriev I.V."/>
            <person name="Nagy L.G."/>
            <person name="Martin F."/>
            <person name="Kauserud H."/>
        </authorList>
    </citation>
    <scope>NUCLEOTIDE SEQUENCE</scope>
    <source>
        <strain evidence="12">CBHHK002</strain>
    </source>
</reference>
<dbReference type="SUPFAM" id="SSF90123">
    <property type="entry name" value="ABC transporter transmembrane region"/>
    <property type="match status" value="2"/>
</dbReference>
<dbReference type="InterPro" id="IPR011527">
    <property type="entry name" value="ABC1_TM_dom"/>
</dbReference>
<feature type="transmembrane region" description="Helical" evidence="9">
    <location>
        <begin position="453"/>
        <end position="472"/>
    </location>
</feature>
<dbReference type="PANTHER" id="PTHR24223:SF356">
    <property type="entry name" value="ATP-BINDING CASSETTE TRANSPORTER ABC4"/>
    <property type="match status" value="1"/>
</dbReference>
<dbReference type="Gene3D" id="1.20.1560.10">
    <property type="entry name" value="ABC transporter type 1, transmembrane domain"/>
    <property type="match status" value="2"/>
</dbReference>
<keyword evidence="7 9" id="KW-1133">Transmembrane helix</keyword>
<evidence type="ECO:0000256" key="6">
    <source>
        <dbReference type="ARBA" id="ARBA00022840"/>
    </source>
</evidence>
<dbReference type="PANTHER" id="PTHR24223">
    <property type="entry name" value="ATP-BINDING CASSETTE SUB-FAMILY C"/>
    <property type="match status" value="1"/>
</dbReference>
<dbReference type="PROSITE" id="PS50929">
    <property type="entry name" value="ABC_TM1F"/>
    <property type="match status" value="2"/>
</dbReference>
<dbReference type="FunFam" id="3.40.50.300:FF:000838">
    <property type="entry name" value="ABC multidrug transporter (Eurofung)"/>
    <property type="match status" value="1"/>
</dbReference>
<feature type="transmembrane region" description="Helical" evidence="9">
    <location>
        <begin position="224"/>
        <end position="245"/>
    </location>
</feature>
<gene>
    <name evidence="12" type="ORF">DFH08DRAFT_1053170</name>
</gene>
<feature type="domain" description="ABC transmembrane type-1" evidence="11">
    <location>
        <begin position="300"/>
        <end position="555"/>
    </location>
</feature>
<protein>
    <recommendedName>
        <fullName evidence="14">P-loop containing nucleoside triphosphate hydrolase protein</fullName>
    </recommendedName>
</protein>
<evidence type="ECO:0000259" key="10">
    <source>
        <dbReference type="PROSITE" id="PS50893"/>
    </source>
</evidence>
<dbReference type="CDD" id="cd18596">
    <property type="entry name" value="ABC_6TM_VMR1_D1_like"/>
    <property type="match status" value="1"/>
</dbReference>
<dbReference type="Gene3D" id="3.40.50.300">
    <property type="entry name" value="P-loop containing nucleotide triphosphate hydrolases"/>
    <property type="match status" value="2"/>
</dbReference>
<evidence type="ECO:0000256" key="7">
    <source>
        <dbReference type="ARBA" id="ARBA00022989"/>
    </source>
</evidence>
<feature type="transmembrane region" description="Helical" evidence="9">
    <location>
        <begin position="1078"/>
        <end position="1106"/>
    </location>
</feature>
<keyword evidence="3 9" id="KW-0812">Transmembrane</keyword>
<dbReference type="GO" id="GO:0005524">
    <property type="term" value="F:ATP binding"/>
    <property type="evidence" value="ECO:0007669"/>
    <property type="project" value="UniProtKB-KW"/>
</dbReference>
<feature type="transmembrane region" description="Helical" evidence="9">
    <location>
        <begin position="297"/>
        <end position="318"/>
    </location>
</feature>
<dbReference type="Proteomes" id="UP001218218">
    <property type="component" value="Unassembled WGS sequence"/>
</dbReference>
<comment type="subcellular location">
    <subcellularLocation>
        <location evidence="1">Membrane</location>
        <topology evidence="1">Multi-pass membrane protein</topology>
    </subcellularLocation>
</comment>
<comment type="caution">
    <text evidence="12">The sequence shown here is derived from an EMBL/GenBank/DDBJ whole genome shotgun (WGS) entry which is preliminary data.</text>
</comment>
<dbReference type="SMART" id="SM00382">
    <property type="entry name" value="AAA"/>
    <property type="match status" value="2"/>
</dbReference>
<dbReference type="PROSITE" id="PS00211">
    <property type="entry name" value="ABC_TRANSPORTER_1"/>
    <property type="match status" value="1"/>
</dbReference>
<dbReference type="Pfam" id="PF00664">
    <property type="entry name" value="ABC_membrane"/>
    <property type="match status" value="2"/>
</dbReference>
<evidence type="ECO:0008006" key="14">
    <source>
        <dbReference type="Google" id="ProtNLM"/>
    </source>
</evidence>
<feature type="transmembrane region" description="Helical" evidence="9">
    <location>
        <begin position="12"/>
        <end position="31"/>
    </location>
</feature>
<feature type="transmembrane region" description="Helical" evidence="9">
    <location>
        <begin position="428"/>
        <end position="447"/>
    </location>
</feature>
<feature type="transmembrane region" description="Helical" evidence="9">
    <location>
        <begin position="539"/>
        <end position="557"/>
    </location>
</feature>
<evidence type="ECO:0000256" key="3">
    <source>
        <dbReference type="ARBA" id="ARBA00022692"/>
    </source>
</evidence>
<dbReference type="GO" id="GO:0016887">
    <property type="term" value="F:ATP hydrolysis activity"/>
    <property type="evidence" value="ECO:0007669"/>
    <property type="project" value="InterPro"/>
</dbReference>
<sequence length="1515" mass="167824">MNAYSFWSDSFSFPLYVASASIVVLLSHLLWESKPGLKLRARYSKTVSTQPGYASETTSIAGHVEAHGGTTLFAYKVARLLGCLILLSLSLVSVTLDDDEKETGTFTHQWLLLAKSRASHISLCITYFYASILAVISVSSVNWRNVAVKHLNALLLCTSGVYLYRDVFPLATFSLVPLDLEEGRLLWAKILILFAISIVLPVAIPRQYTPVDPKHPSTEPNPEQTASLFSLVLYFFLDPIIFLGYSVPHLKFDQLPPLSDYDYIENLKQRAWPHMDPFSGKVRHVFFGILWTYRSTFFSMAIMLAIMALSAFLSPIGINRLLSYLENPNEESFMKPWFWILLLFLGPMITSVSFQWYIFISVHIANQTSAIITQLVFEHALRIRVKSETGDKKEDAAASGKKANANLQGKITNLVTTDLNHINEARNLLFLVILVPIQIVGAIIFLYQVLGWSAFVGMAVILALFPLPGYVAKLQQGAQKATLKKTDARVQTVTETMNVLRMIKMFGWEKEMNTRIADKREEELKKLWIRRLLDMASGMLNWVIPILVMLATFVFQIEKLRSIYYGILTFTTQYLSASKVFSSMGVFDLLRNQLWFAFHCISTAVNGKVSLDRLDDFLHNTELLDTFTSKENLEITAPNEPASNLIGFRDATFAWSSDEVDGTLTPSSRRFQLKIEGELLFKPGCVNLVLGPTGSGKTSLLMALLGEMHLVPSSLSSWYNLPRGGGISYAGQESWVLNDTIRNNILFDSPMDEARYNKVLYQCCLERDLELWDAGDETEVGEKGLTLSGGQKARVTLARAIYANTEIILMDDVLAALDVHTARWIVDKCLSGDLIKNRTVILVTHNVVMTSKIAEFVVSLGLDGRVHSQGSVSDALEQDEQLAKEVTKDQEILELAEKELDPTTALDKPPKKDGKLIIAEEIAIGHVSWKALGLYFKGMGGGGAYTIPFFVVMLSASVALQALDATQTWYLGYWASQYALGPVAVFKYLGGYSSLLLTSLTLFVLSYIYYTSGTFRASRIIHKQLVESIMGTTLRWLDLTPTSRITTRCTVDISSIDSQIAEGLRALIECTVSMSVKFFAVVLFTPVFFFAGLVVGVLGAICGRIYMASQLSVKREQSNAKAPVLAHFGATMAGLISVRAYGAQEAVIRISMERINRSTRAMRTFSNLNRWVTIRIDLLGGLFAASLAYYLVYFQSKQAFNIGFSLNMALGFAEMILYWVRILNQFEVQGNSLERIESYLNIEQEPKPTPAGIPPAYWPASGNLSVDSLSAKYSQDGPTVLHDISFTIKSGERVGVVGRTGSGKSSLTLSLLRCILTDGTVYYDGLPTHSINLDALRSNITIIPQVPELLVGSLRSNLDMFGQFDDLTLNNALRSAGLSSLQADMDEGKLTLDSEISAGGTNLSVGQRQIIALARAIVRGSKLMILDEATSAIDYKTDTVIQSSLRTELPSDTTCLIVAHRLQTIMDADKIMVLDAGRIAEFGSPKVLLENKHGLLRALVDESGDKDALYEMAGA</sequence>
<dbReference type="CDD" id="cd03250">
    <property type="entry name" value="ABCC_MRP_domain1"/>
    <property type="match status" value="1"/>
</dbReference>
<dbReference type="GO" id="GO:0016020">
    <property type="term" value="C:membrane"/>
    <property type="evidence" value="ECO:0007669"/>
    <property type="project" value="UniProtKB-SubCell"/>
</dbReference>
<feature type="transmembrane region" description="Helical" evidence="9">
    <location>
        <begin position="989"/>
        <end position="1010"/>
    </location>
</feature>
<dbReference type="InterPro" id="IPR017871">
    <property type="entry name" value="ABC_transporter-like_CS"/>
</dbReference>
<feature type="domain" description="ABC transmembrane type-1" evidence="11">
    <location>
        <begin position="951"/>
        <end position="1203"/>
    </location>
</feature>
<keyword evidence="2" id="KW-0813">Transport</keyword>
<keyword evidence="5" id="KW-0547">Nucleotide-binding</keyword>
<name>A0AAD7ADK1_9AGAR</name>
<evidence type="ECO:0000313" key="13">
    <source>
        <dbReference type="Proteomes" id="UP001218218"/>
    </source>
</evidence>
<dbReference type="SUPFAM" id="SSF52540">
    <property type="entry name" value="P-loop containing nucleoside triphosphate hydrolases"/>
    <property type="match status" value="2"/>
</dbReference>